<name>A0A1Q6FCK5_9BACT</name>
<dbReference type="Pfam" id="PF13239">
    <property type="entry name" value="2TM"/>
    <property type="match status" value="1"/>
</dbReference>
<keyword evidence="1" id="KW-1133">Transmembrane helix</keyword>
<gene>
    <name evidence="3" type="ORF">BHV66_00620</name>
</gene>
<dbReference type="Proteomes" id="UP000187417">
    <property type="component" value="Unassembled WGS sequence"/>
</dbReference>
<dbReference type="GeneID" id="73803947"/>
<dbReference type="RefSeq" id="WP_004329824.1">
    <property type="nucleotide sequence ID" value="NZ_BAAFKT010000002.1"/>
</dbReference>
<reference evidence="3 4" key="1">
    <citation type="journal article" date="2016" name="Nat. Biotechnol.">
        <title>Measurement of bacterial replication rates in microbial communities.</title>
        <authorList>
            <person name="Brown C.T."/>
            <person name="Olm M.R."/>
            <person name="Thomas B.C."/>
            <person name="Banfield J.F."/>
        </authorList>
    </citation>
    <scope>NUCLEOTIDE SEQUENCE [LARGE SCALE GENOMIC DNA]</scope>
    <source>
        <strain evidence="3">CAG:67_53_122</strain>
    </source>
</reference>
<dbReference type="STRING" id="28117.BHV66_00620"/>
<keyword evidence="1" id="KW-0812">Transmembrane</keyword>
<dbReference type="InterPro" id="IPR025698">
    <property type="entry name" value="2TM_dom"/>
</dbReference>
<dbReference type="AlphaFoldDB" id="A0A1Q6FCK5"/>
<organism evidence="3 4">
    <name type="scientific">Alistipes putredinis</name>
    <dbReference type="NCBI Taxonomy" id="28117"/>
    <lineage>
        <taxon>Bacteria</taxon>
        <taxon>Pseudomonadati</taxon>
        <taxon>Bacteroidota</taxon>
        <taxon>Bacteroidia</taxon>
        <taxon>Bacteroidales</taxon>
        <taxon>Rikenellaceae</taxon>
        <taxon>Alistipes</taxon>
    </lineage>
</organism>
<evidence type="ECO:0000313" key="3">
    <source>
        <dbReference type="EMBL" id="OKY96609.1"/>
    </source>
</evidence>
<evidence type="ECO:0000313" key="4">
    <source>
        <dbReference type="Proteomes" id="UP000187417"/>
    </source>
</evidence>
<protein>
    <recommendedName>
        <fullName evidence="2">2TM domain-containing protein</fullName>
    </recommendedName>
</protein>
<sequence length="75" mass="8717">METTRKIDAKAARRKRRLIREWITYAVICAFLAGVNALTTPHYWWVLWVMAGWGLGLILDLIFHLTKLSDDDDAE</sequence>
<keyword evidence="1" id="KW-0472">Membrane</keyword>
<feature type="domain" description="2TM" evidence="2">
    <location>
        <begin position="10"/>
        <end position="62"/>
    </location>
</feature>
<feature type="transmembrane region" description="Helical" evidence="1">
    <location>
        <begin position="21"/>
        <end position="39"/>
    </location>
</feature>
<accession>A0A1Q6FCK5</accession>
<evidence type="ECO:0000259" key="2">
    <source>
        <dbReference type="Pfam" id="PF13239"/>
    </source>
</evidence>
<comment type="caution">
    <text evidence="3">The sequence shown here is derived from an EMBL/GenBank/DDBJ whole genome shotgun (WGS) entry which is preliminary data.</text>
</comment>
<proteinExistence type="predicted"/>
<dbReference type="EMBL" id="MNQH01000001">
    <property type="protein sequence ID" value="OKY96609.1"/>
    <property type="molecule type" value="Genomic_DNA"/>
</dbReference>
<evidence type="ECO:0000256" key="1">
    <source>
        <dbReference type="SAM" id="Phobius"/>
    </source>
</evidence>
<feature type="transmembrane region" description="Helical" evidence="1">
    <location>
        <begin position="45"/>
        <end position="63"/>
    </location>
</feature>